<organism evidence="1 2">
    <name type="scientific">Fundicoccus culcitae</name>
    <dbReference type="NCBI Taxonomy" id="2969821"/>
    <lineage>
        <taxon>Bacteria</taxon>
        <taxon>Bacillati</taxon>
        <taxon>Bacillota</taxon>
        <taxon>Bacilli</taxon>
        <taxon>Lactobacillales</taxon>
        <taxon>Aerococcaceae</taxon>
        <taxon>Fundicoccus</taxon>
    </lineage>
</organism>
<dbReference type="EMBL" id="CP102453">
    <property type="protein sequence ID" value="UUX35209.1"/>
    <property type="molecule type" value="Genomic_DNA"/>
</dbReference>
<dbReference type="RefSeq" id="WP_313794702.1">
    <property type="nucleotide sequence ID" value="NZ_CP102453.1"/>
</dbReference>
<accession>A0ABY5P960</accession>
<name>A0ABY5P960_9LACT</name>
<reference evidence="1 2" key="1">
    <citation type="submission" date="2022-08" db="EMBL/GenBank/DDBJ databases">
        <title>Aerococcaceae sp. nov isolated from spoiled eye mask.</title>
        <authorList>
            <person name="Zhou G."/>
            <person name="Xie X.-B."/>
            <person name="Shi Q.-S."/>
            <person name="Wang Y.-S."/>
            <person name="Wen X."/>
            <person name="Peng H."/>
            <person name="Yang X.-J."/>
            <person name="Tao H.-B."/>
            <person name="Huang X.-M."/>
        </authorList>
    </citation>
    <scope>NUCLEOTIDE SEQUENCE [LARGE SCALE GENOMIC DNA]</scope>
    <source>
        <strain evidence="2">DM20194951</strain>
    </source>
</reference>
<keyword evidence="2" id="KW-1185">Reference proteome</keyword>
<sequence>MSTDSMRKTEELARIIKDRRLELALTVQKASNIASVGVQTWKKYEAGNPIRQDKIKGILKALEWTKFPDNLNSDESIQSLLNEYQSHDAWSKTVFEYHGLFAAISFCAGTDILSDYIDHDLEELSSLPKGTHIGQLQDSELSFFLPSDYLMEYDYNFLFSLRKSLNSLISQYTHGNSLVAHKPIDEILLYLTVSVSDEYIKEIRDNLSFEESEKFEYSDGWIFDVFDDMDVETYLFSNFDIGIPNDYQFNNWFKEIFYVSRQE</sequence>
<evidence type="ECO:0000313" key="2">
    <source>
        <dbReference type="Proteomes" id="UP001315967"/>
    </source>
</evidence>
<protein>
    <submittedName>
        <fullName evidence="1">Helix-turn-helix transcriptional regulator</fullName>
    </submittedName>
</protein>
<dbReference type="Gene3D" id="1.10.260.40">
    <property type="entry name" value="lambda repressor-like DNA-binding domains"/>
    <property type="match status" value="1"/>
</dbReference>
<dbReference type="InterPro" id="IPR010982">
    <property type="entry name" value="Lambda_DNA-bd_dom_sf"/>
</dbReference>
<proteinExistence type="predicted"/>
<dbReference type="Proteomes" id="UP001315967">
    <property type="component" value="Chromosome"/>
</dbReference>
<evidence type="ECO:0000313" key="1">
    <source>
        <dbReference type="EMBL" id="UUX35209.1"/>
    </source>
</evidence>
<gene>
    <name evidence="1" type="ORF">NRE15_06080</name>
</gene>